<evidence type="ECO:0000313" key="2">
    <source>
        <dbReference type="Proteomes" id="UP000180215"/>
    </source>
</evidence>
<sequence length="95" mass="10264">MRYVAFLTQYLCNVESDFLYTAEVSEGHEHADVPATIGLEWSDDSMVCGGTHRQMSLVSGGQPSESPIPVDARTGDVFAIMKVADAAKKIRKSAA</sequence>
<dbReference type="Proteomes" id="UP000180215">
    <property type="component" value="Unassembled WGS sequence"/>
</dbReference>
<comment type="caution">
    <text evidence="1">The sequence shown here is derived from an EMBL/GenBank/DDBJ whole genome shotgun (WGS) entry which is preliminary data.</text>
</comment>
<protein>
    <submittedName>
        <fullName evidence="1">Uncharacterized protein</fullName>
    </submittedName>
</protein>
<name>A0A1S1P1E1_METEX</name>
<accession>A0A1S1P1E1</accession>
<gene>
    <name evidence="1" type="ORF">BK022_09915</name>
</gene>
<proteinExistence type="predicted"/>
<evidence type="ECO:0000313" key="1">
    <source>
        <dbReference type="EMBL" id="OHV16773.1"/>
    </source>
</evidence>
<dbReference type="AlphaFoldDB" id="A0A1S1P1E1"/>
<dbReference type="EMBL" id="MNAO01000091">
    <property type="protein sequence ID" value="OHV16773.1"/>
    <property type="molecule type" value="Genomic_DNA"/>
</dbReference>
<organism evidence="1 2">
    <name type="scientific">Methylorubrum extorquens</name>
    <name type="common">Methylobacterium dichloromethanicum</name>
    <name type="synonym">Methylobacterium extorquens</name>
    <dbReference type="NCBI Taxonomy" id="408"/>
    <lineage>
        <taxon>Bacteria</taxon>
        <taxon>Pseudomonadati</taxon>
        <taxon>Pseudomonadota</taxon>
        <taxon>Alphaproteobacteria</taxon>
        <taxon>Hyphomicrobiales</taxon>
        <taxon>Methylobacteriaceae</taxon>
        <taxon>Methylorubrum</taxon>
    </lineage>
</organism>
<reference evidence="1 2" key="1">
    <citation type="submission" date="2016-10" db="EMBL/GenBank/DDBJ databases">
        <title>Draft genome sequence of Methylobacterium extorquens CP3, a seed endophyte of Crotalaria pumila with plant growth-promoting and metal tolerance properties.</title>
        <authorList>
            <person name="Sanchez-Lopez A.S."/>
            <person name="Van Hamme J.D."/>
            <person name="Thijs S."/>
            <person name="Mcammond B.M."/>
            <person name="Stevens V."/>
            <person name="Gonzalez-Chavez M.D.C."/>
            <person name="Vangronsveld J."/>
        </authorList>
    </citation>
    <scope>NUCLEOTIDE SEQUENCE [LARGE SCALE GENOMIC DNA]</scope>
    <source>
        <strain evidence="1 2">CP3</strain>
    </source>
</reference>